<comment type="caution">
    <text evidence="2">The sequence shown here is derived from an EMBL/GenBank/DDBJ whole genome shotgun (WGS) entry which is preliminary data.</text>
</comment>
<dbReference type="AlphaFoldDB" id="A0A401UDP3"/>
<name>A0A401UDP3_9BACT</name>
<dbReference type="RefSeq" id="WP_127123676.1">
    <property type="nucleotide sequence ID" value="NZ_BHXQ01000006.1"/>
</dbReference>
<organism evidence="2 3">
    <name type="scientific">Chryseotalea sanaruensis</name>
    <dbReference type="NCBI Taxonomy" id="2482724"/>
    <lineage>
        <taxon>Bacteria</taxon>
        <taxon>Pseudomonadati</taxon>
        <taxon>Bacteroidota</taxon>
        <taxon>Cytophagia</taxon>
        <taxon>Cytophagales</taxon>
        <taxon>Chryseotaleaceae</taxon>
        <taxon>Chryseotalea</taxon>
    </lineage>
</organism>
<feature type="compositionally biased region" description="Basic and acidic residues" evidence="1">
    <location>
        <begin position="356"/>
        <end position="379"/>
    </location>
</feature>
<accession>A0A401UDP3</accession>
<feature type="compositionally biased region" description="Basic and acidic residues" evidence="1">
    <location>
        <begin position="391"/>
        <end position="412"/>
    </location>
</feature>
<keyword evidence="3" id="KW-1185">Reference proteome</keyword>
<feature type="region of interest" description="Disordered" evidence="1">
    <location>
        <begin position="391"/>
        <end position="433"/>
    </location>
</feature>
<dbReference type="EMBL" id="BHXQ01000006">
    <property type="protein sequence ID" value="GCC53028.1"/>
    <property type="molecule type" value="Genomic_DNA"/>
</dbReference>
<dbReference type="InterPro" id="IPR019861">
    <property type="entry name" value="PorP/SprF_Bacteroidetes"/>
</dbReference>
<proteinExistence type="predicted"/>
<evidence type="ECO:0000313" key="2">
    <source>
        <dbReference type="EMBL" id="GCC53028.1"/>
    </source>
</evidence>
<reference evidence="2 3" key="1">
    <citation type="submission" date="2018-11" db="EMBL/GenBank/DDBJ databases">
        <title>Chryseotalea sanarue gen. nov., sp., nov., a member of the family Cytophagaceae, isolated from a brackish lake in Hamamatsu Japan.</title>
        <authorList>
            <person name="Maejima Y."/>
            <person name="Iino T."/>
            <person name="Muraguchi Y."/>
            <person name="Fukuda K."/>
            <person name="Ohkuma M."/>
            <person name="Moriuchi R."/>
            <person name="Dohra H."/>
            <person name="Kimbara K."/>
            <person name="Shintani M."/>
        </authorList>
    </citation>
    <scope>NUCLEOTIDE SEQUENCE [LARGE SCALE GENOMIC DNA]</scope>
    <source>
        <strain evidence="2 3">Ys</strain>
    </source>
</reference>
<sequence length="590" mass="66047">MNVIKLLFILIILSIGKSSLGQNNANFTQFFVNPYALNPSFAGADGQKVLSLAYRKQWLGFNESPSAINLSYHSPAKAGLNVGFLLNNETRGLLSHTGFMGSVAYELDFGDHRYIRFGLSTGAAMNKIDLNKLDDNLITDPALANALDNNFTLLGNAGVSFHLKNTHIGFVLPSLFAPTYVSTKSFTVEEVKPLQALIVHASNRFYFSNYKHVFEPYLVYRINSGLPAQLEAAAVVHLNHTIWFGTSYKQDFGVSALGGIKLNKLLALGASFSFNNMGASDLSSPSFELQMSYLLGPKLKNLEVYSFVSTTKPKFIRKTTSQLAAEKRKREELARKNKEEALAKKQAQEALAQKQAAEKEARRKEELAKKDAEAKEALAKKQTEEALALKEAEEKRQQELAKQAADEAKRQEALTANVEPVKQPEPVNIKPEPIKIDSLPKQQIGGPRLRQEAVATIVTPPPHEDEHGEAERITRLDLHDENPTEHHEEDPATQPHAERHEFVQKGGHQDELDYGDYIVVGVFKSDANAKHFSEGLANLKFSADYGHLTLKNLWYVYLLKTESIDIARAERDRYRKMKMFRDAWLLTVHD</sequence>
<gene>
    <name evidence="2" type="ORF">SanaruYs_32690</name>
</gene>
<evidence type="ECO:0008006" key="4">
    <source>
        <dbReference type="Google" id="ProtNLM"/>
    </source>
</evidence>
<dbReference type="NCBIfam" id="TIGR03519">
    <property type="entry name" value="T9SS_PorP_fam"/>
    <property type="match status" value="1"/>
</dbReference>
<evidence type="ECO:0000313" key="3">
    <source>
        <dbReference type="Proteomes" id="UP000288227"/>
    </source>
</evidence>
<feature type="region of interest" description="Disordered" evidence="1">
    <location>
        <begin position="340"/>
        <end position="379"/>
    </location>
</feature>
<dbReference type="Proteomes" id="UP000288227">
    <property type="component" value="Unassembled WGS sequence"/>
</dbReference>
<dbReference type="Pfam" id="PF11751">
    <property type="entry name" value="PorP_SprF"/>
    <property type="match status" value="1"/>
</dbReference>
<protein>
    <recommendedName>
        <fullName evidence="4">Type IX secretion system membrane protein PorP/SprF</fullName>
    </recommendedName>
</protein>
<dbReference type="OrthoDB" id="1114455at2"/>
<evidence type="ECO:0000256" key="1">
    <source>
        <dbReference type="SAM" id="MobiDB-lite"/>
    </source>
</evidence>